<gene>
    <name evidence="1" type="ORF">Tci_045793</name>
</gene>
<evidence type="ECO:0000313" key="1">
    <source>
        <dbReference type="EMBL" id="GEU73815.1"/>
    </source>
</evidence>
<organism evidence="1">
    <name type="scientific">Tanacetum cinerariifolium</name>
    <name type="common">Dalmatian daisy</name>
    <name type="synonym">Chrysanthemum cinerariifolium</name>
    <dbReference type="NCBI Taxonomy" id="118510"/>
    <lineage>
        <taxon>Eukaryota</taxon>
        <taxon>Viridiplantae</taxon>
        <taxon>Streptophyta</taxon>
        <taxon>Embryophyta</taxon>
        <taxon>Tracheophyta</taxon>
        <taxon>Spermatophyta</taxon>
        <taxon>Magnoliopsida</taxon>
        <taxon>eudicotyledons</taxon>
        <taxon>Gunneridae</taxon>
        <taxon>Pentapetalae</taxon>
        <taxon>asterids</taxon>
        <taxon>campanulids</taxon>
        <taxon>Asterales</taxon>
        <taxon>Asteraceae</taxon>
        <taxon>Asteroideae</taxon>
        <taxon>Anthemideae</taxon>
        <taxon>Anthemidinae</taxon>
        <taxon>Tanacetum</taxon>
    </lineage>
</organism>
<dbReference type="AlphaFoldDB" id="A0A6L2MNC0"/>
<proteinExistence type="predicted"/>
<reference evidence="1" key="1">
    <citation type="journal article" date="2019" name="Sci. Rep.">
        <title>Draft genome of Tanacetum cinerariifolium, the natural source of mosquito coil.</title>
        <authorList>
            <person name="Yamashiro T."/>
            <person name="Shiraishi A."/>
            <person name="Satake H."/>
            <person name="Nakayama K."/>
        </authorList>
    </citation>
    <scope>NUCLEOTIDE SEQUENCE</scope>
</reference>
<name>A0A6L2MNC0_TANCI</name>
<dbReference type="EMBL" id="BKCJ010006762">
    <property type="protein sequence ID" value="GEU73815.1"/>
    <property type="molecule type" value="Genomic_DNA"/>
</dbReference>
<protein>
    <submittedName>
        <fullName evidence="1">Uncharacterized protein</fullName>
    </submittedName>
</protein>
<sequence length="182" mass="20254">MRIKGVVESFNQSKIKHKVLYDDGDKDVLNLNHRQWTMIEDVSAIEPVPNELALPIKILYPQAPAIKGSSTQTPPKKGLSTHAPHEKVLSTQLCDASHVLHNPRPLDTISVMEGMQCQVSAADANKINVSCLQQHLDAIQKRTKTKEKCSLLMKGKANISLVNIAAKRDFEETRIEILTAQE</sequence>
<accession>A0A6L2MNC0</accession>
<comment type="caution">
    <text evidence="1">The sequence shown here is derived from an EMBL/GenBank/DDBJ whole genome shotgun (WGS) entry which is preliminary data.</text>
</comment>